<dbReference type="PRINTS" id="PR00985">
    <property type="entry name" value="TRNASYNTHLEU"/>
</dbReference>
<keyword evidence="16" id="KW-1185">Reference proteome</keyword>
<evidence type="ECO:0000259" key="14">
    <source>
        <dbReference type="Pfam" id="PF13603"/>
    </source>
</evidence>
<dbReference type="InterPro" id="IPR014729">
    <property type="entry name" value="Rossmann-like_a/b/a_fold"/>
</dbReference>
<keyword evidence="2 9" id="KW-0963">Cytoplasm</keyword>
<dbReference type="Pfam" id="PF13603">
    <property type="entry name" value="tRNA-synt_1_2"/>
    <property type="match status" value="1"/>
</dbReference>
<dbReference type="PANTHER" id="PTHR43740:SF2">
    <property type="entry name" value="LEUCINE--TRNA LIGASE, MITOCHONDRIAL"/>
    <property type="match status" value="1"/>
</dbReference>
<dbReference type="GO" id="GO:0005524">
    <property type="term" value="F:ATP binding"/>
    <property type="evidence" value="ECO:0007669"/>
    <property type="project" value="UniProtKB-UniRule"/>
</dbReference>
<dbReference type="EC" id="6.1.1.4" evidence="9"/>
<keyword evidence="6 9" id="KW-0648">Protein biosynthesis</keyword>
<comment type="subcellular location">
    <subcellularLocation>
        <location evidence="9">Cytoplasm</location>
    </subcellularLocation>
</comment>
<dbReference type="PANTHER" id="PTHR43740">
    <property type="entry name" value="LEUCYL-TRNA SYNTHETASE"/>
    <property type="match status" value="1"/>
</dbReference>
<dbReference type="InterPro" id="IPR002300">
    <property type="entry name" value="aa-tRNA-synth_Ia"/>
</dbReference>
<feature type="domain" description="Methionyl/Valyl/Leucyl/Isoleucyl-tRNA synthetase anticodon-binding" evidence="12">
    <location>
        <begin position="692"/>
        <end position="810"/>
    </location>
</feature>
<protein>
    <recommendedName>
        <fullName evidence="9">Leucine--tRNA ligase</fullName>
        <ecNumber evidence="9">6.1.1.4</ecNumber>
    </recommendedName>
    <alternativeName>
        <fullName evidence="9">Leucyl-tRNA synthetase</fullName>
        <shortName evidence="9">LeuRS</shortName>
    </alternativeName>
</protein>
<evidence type="ECO:0000256" key="6">
    <source>
        <dbReference type="ARBA" id="ARBA00022917"/>
    </source>
</evidence>
<dbReference type="FunFam" id="1.10.730.10:FF:000002">
    <property type="entry name" value="Leucine--tRNA ligase"/>
    <property type="match status" value="1"/>
</dbReference>
<feature type="domain" description="Aminoacyl-tRNA synthetase class Ia" evidence="11">
    <location>
        <begin position="615"/>
        <end position="655"/>
    </location>
</feature>
<accession>A0A4Y8ZVP1</accession>
<dbReference type="CDD" id="cd00812">
    <property type="entry name" value="LeuRS_core"/>
    <property type="match status" value="1"/>
</dbReference>
<evidence type="ECO:0000256" key="7">
    <source>
        <dbReference type="ARBA" id="ARBA00023146"/>
    </source>
</evidence>
<evidence type="ECO:0000256" key="1">
    <source>
        <dbReference type="ARBA" id="ARBA00005594"/>
    </source>
</evidence>
<dbReference type="Gene3D" id="3.90.740.10">
    <property type="entry name" value="Valyl/Leucyl/Isoleucyl-tRNA synthetase, editing domain"/>
    <property type="match status" value="1"/>
</dbReference>
<keyword evidence="5 9" id="KW-0067">ATP-binding</keyword>
<evidence type="ECO:0000259" key="12">
    <source>
        <dbReference type="Pfam" id="PF08264"/>
    </source>
</evidence>
<dbReference type="Proteomes" id="UP000298213">
    <property type="component" value="Unassembled WGS sequence"/>
</dbReference>
<comment type="catalytic activity">
    <reaction evidence="8 9">
        <text>tRNA(Leu) + L-leucine + ATP = L-leucyl-tRNA(Leu) + AMP + diphosphate</text>
        <dbReference type="Rhea" id="RHEA:11688"/>
        <dbReference type="Rhea" id="RHEA-COMP:9613"/>
        <dbReference type="Rhea" id="RHEA-COMP:9622"/>
        <dbReference type="ChEBI" id="CHEBI:30616"/>
        <dbReference type="ChEBI" id="CHEBI:33019"/>
        <dbReference type="ChEBI" id="CHEBI:57427"/>
        <dbReference type="ChEBI" id="CHEBI:78442"/>
        <dbReference type="ChEBI" id="CHEBI:78494"/>
        <dbReference type="ChEBI" id="CHEBI:456215"/>
        <dbReference type="EC" id="6.1.1.4"/>
    </reaction>
</comment>
<keyword evidence="3 9" id="KW-0436">Ligase</keyword>
<proteinExistence type="inferred from homology"/>
<feature type="domain" description="Aminoacyl-tRNA synthetase class Ia" evidence="11">
    <location>
        <begin position="422"/>
        <end position="578"/>
    </location>
</feature>
<evidence type="ECO:0000256" key="4">
    <source>
        <dbReference type="ARBA" id="ARBA00022741"/>
    </source>
</evidence>
<evidence type="ECO:0000256" key="3">
    <source>
        <dbReference type="ARBA" id="ARBA00022598"/>
    </source>
</evidence>
<dbReference type="Pfam" id="PF00133">
    <property type="entry name" value="tRNA-synt_1"/>
    <property type="match status" value="2"/>
</dbReference>
<dbReference type="InterPro" id="IPR009080">
    <property type="entry name" value="tRNAsynth_Ia_anticodon-bd"/>
</dbReference>
<dbReference type="EMBL" id="SPDV01000007">
    <property type="protein sequence ID" value="TFI59547.1"/>
    <property type="molecule type" value="Genomic_DNA"/>
</dbReference>
<dbReference type="PROSITE" id="PS00178">
    <property type="entry name" value="AA_TRNA_LIGASE_I"/>
    <property type="match status" value="1"/>
</dbReference>
<sequence length="847" mass="94364">MAARFNPLEADAHWQKVWEERGTFHASDTSGKPKAFILEMFPYPSGRIHMGHVRNYTMGDVLARFRRMNGYEVLHPMGWDAFGMPAENAAMEKKVHPGEWTWANIAAMRAQLKRIGFALDWSRELATCDPSYYGQEQALFLDLFEAGLVYRKQSEVNWDPVDMTVLANEQVIDGRGWRSGALVERRKLSQWFLKITDFAEELLDGLGTLDQWPEKVRLMQENWIGKSQGLRFRFTLTEPVNGDDGFDVFTTRPDTIFGASFAAISADHPVAQHLAAGNPAIAEFIEECKKGGTTAAELETAEKKGFDTGLRVRHPLDPEWTLPVYIANFVLMDYGTGAIFGCPAHDQRDLDFARKYALPVTRVVAPSPEEAEVPVGSEAYTGPGRLVNSRFLDGLTAQDGIREVIARAEEQGWGEGTTVWRLRDWGVSRQRYWGTPIPIIHCESCGAVPVPKDQLPVVLPDDVSFEIPGNPLERHPTWSRVDCPRCGAAARRETDTLDTFVDSSWYFIRFASQPDDRPFDRQVAESWLAVDQYIGGVEHAILHLLYARFWTRALKRIGKIDVDEPFKGLFTQGMVTHETYKAPDGRWLSPDEVTQRDGGLFVEATGEPVVVGRVEKMSKSKRNTVDPEPILDQYGADAVRWFMLSDSPPERDLPWSEAGIEGSWRFVQRLWRLASELAEHGSSWLGGDDTADKALDRKLHQTIAAVAANIESLSFNKAVANIYELANAIEKAAPSPSRSKAIETLLLLVSPMVPHLAEQAWTALGRGGLIADAGWPEVDPALLIEDEVTIAVQVNGKLRDTLTAPKGAAKDALEAMALGSDKVVRVLEGKAPRKVIVVPDRLVNIVA</sequence>
<evidence type="ECO:0000259" key="13">
    <source>
        <dbReference type="Pfam" id="PF09334"/>
    </source>
</evidence>
<dbReference type="CDD" id="cd07958">
    <property type="entry name" value="Anticodon_Ia_Leu_BEm"/>
    <property type="match status" value="1"/>
</dbReference>
<comment type="caution">
    <text evidence="15">The sequence shown here is derived from an EMBL/GenBank/DDBJ whole genome shotgun (WGS) entry which is preliminary data.</text>
</comment>
<reference evidence="15 16" key="1">
    <citation type="submission" date="2019-03" db="EMBL/GenBank/DDBJ databases">
        <title>Genome sequence of Sphingomonas sp. 17J27-24.</title>
        <authorList>
            <person name="Kim M."/>
            <person name="Maeng S."/>
            <person name="Sathiyaraj S."/>
        </authorList>
    </citation>
    <scope>NUCLEOTIDE SEQUENCE [LARGE SCALE GENOMIC DNA]</scope>
    <source>
        <strain evidence="15 16">17J27-24</strain>
    </source>
</reference>
<dbReference type="Gene3D" id="3.10.20.590">
    <property type="match status" value="1"/>
</dbReference>
<evidence type="ECO:0000256" key="9">
    <source>
        <dbReference type="HAMAP-Rule" id="MF_00049"/>
    </source>
</evidence>
<feature type="binding site" evidence="9">
    <location>
        <position position="619"/>
    </location>
    <ligand>
        <name>ATP</name>
        <dbReference type="ChEBI" id="CHEBI:30616"/>
    </ligand>
</feature>
<feature type="domain" description="Methionyl/Leucyl tRNA synthetase" evidence="13">
    <location>
        <begin position="40"/>
        <end position="171"/>
    </location>
</feature>
<feature type="short sequence motif" description="'HIGH' region" evidence="9">
    <location>
        <begin position="42"/>
        <end position="52"/>
    </location>
</feature>
<evidence type="ECO:0000256" key="8">
    <source>
        <dbReference type="ARBA" id="ARBA00047469"/>
    </source>
</evidence>
<dbReference type="HAMAP" id="MF_00049_B">
    <property type="entry name" value="Leu_tRNA_synth_B"/>
    <property type="match status" value="1"/>
</dbReference>
<dbReference type="GO" id="GO:0006429">
    <property type="term" value="P:leucyl-tRNA aminoacylation"/>
    <property type="evidence" value="ECO:0007669"/>
    <property type="project" value="UniProtKB-UniRule"/>
</dbReference>
<dbReference type="Gene3D" id="3.40.50.620">
    <property type="entry name" value="HUPs"/>
    <property type="match status" value="2"/>
</dbReference>
<dbReference type="InterPro" id="IPR025709">
    <property type="entry name" value="Leu_tRNA-synth_edit"/>
</dbReference>
<gene>
    <name evidence="9" type="primary">leuS</name>
    <name evidence="15" type="ORF">E2493_05005</name>
</gene>
<evidence type="ECO:0000256" key="5">
    <source>
        <dbReference type="ARBA" id="ARBA00022840"/>
    </source>
</evidence>
<feature type="short sequence motif" description="'KMSKS' region" evidence="9">
    <location>
        <begin position="616"/>
        <end position="620"/>
    </location>
</feature>
<organism evidence="15 16">
    <name type="scientific">Sphingomonas parva</name>
    <dbReference type="NCBI Taxonomy" id="2555898"/>
    <lineage>
        <taxon>Bacteria</taxon>
        <taxon>Pseudomonadati</taxon>
        <taxon>Pseudomonadota</taxon>
        <taxon>Alphaproteobacteria</taxon>
        <taxon>Sphingomonadales</taxon>
        <taxon>Sphingomonadaceae</taxon>
        <taxon>Sphingomonas</taxon>
    </lineage>
</organism>
<dbReference type="SUPFAM" id="SSF47323">
    <property type="entry name" value="Anticodon-binding domain of a subclass of class I aminoacyl-tRNA synthetases"/>
    <property type="match status" value="1"/>
</dbReference>
<dbReference type="InterPro" id="IPR001412">
    <property type="entry name" value="aa-tRNA-synth_I_CS"/>
</dbReference>
<evidence type="ECO:0000256" key="10">
    <source>
        <dbReference type="RuleBase" id="RU363035"/>
    </source>
</evidence>
<evidence type="ECO:0000313" key="15">
    <source>
        <dbReference type="EMBL" id="TFI59547.1"/>
    </source>
</evidence>
<dbReference type="Gene3D" id="2.20.28.290">
    <property type="match status" value="1"/>
</dbReference>
<dbReference type="InterPro" id="IPR015413">
    <property type="entry name" value="Methionyl/Leucyl_tRNA_Synth"/>
</dbReference>
<dbReference type="InterPro" id="IPR013155">
    <property type="entry name" value="M/V/L/I-tRNA-synth_anticd-bd"/>
</dbReference>
<dbReference type="OrthoDB" id="9810365at2"/>
<dbReference type="GO" id="GO:0002161">
    <property type="term" value="F:aminoacyl-tRNA deacylase activity"/>
    <property type="evidence" value="ECO:0007669"/>
    <property type="project" value="InterPro"/>
</dbReference>
<dbReference type="GO" id="GO:0004823">
    <property type="term" value="F:leucine-tRNA ligase activity"/>
    <property type="evidence" value="ECO:0007669"/>
    <property type="project" value="UniProtKB-UniRule"/>
</dbReference>
<feature type="domain" description="Leucyl-tRNA synthetase editing" evidence="14">
    <location>
        <begin position="221"/>
        <end position="408"/>
    </location>
</feature>
<dbReference type="GO" id="GO:0005829">
    <property type="term" value="C:cytosol"/>
    <property type="evidence" value="ECO:0007669"/>
    <property type="project" value="TreeGrafter"/>
</dbReference>
<dbReference type="Pfam" id="PF09334">
    <property type="entry name" value="tRNA-synt_1g"/>
    <property type="match status" value="1"/>
</dbReference>
<evidence type="ECO:0000256" key="2">
    <source>
        <dbReference type="ARBA" id="ARBA00022490"/>
    </source>
</evidence>
<dbReference type="InterPro" id="IPR002302">
    <property type="entry name" value="Leu-tRNA-ligase"/>
</dbReference>
<comment type="similarity">
    <text evidence="1 9 10">Belongs to the class-I aminoacyl-tRNA synthetase family.</text>
</comment>
<evidence type="ECO:0000313" key="16">
    <source>
        <dbReference type="Proteomes" id="UP000298213"/>
    </source>
</evidence>
<dbReference type="SUPFAM" id="SSF52374">
    <property type="entry name" value="Nucleotidylyl transferase"/>
    <property type="match status" value="1"/>
</dbReference>
<evidence type="ECO:0000259" key="11">
    <source>
        <dbReference type="Pfam" id="PF00133"/>
    </source>
</evidence>
<dbReference type="AlphaFoldDB" id="A0A4Y8ZVP1"/>
<dbReference type="NCBIfam" id="TIGR00396">
    <property type="entry name" value="leuS_bact"/>
    <property type="match status" value="1"/>
</dbReference>
<dbReference type="Pfam" id="PF08264">
    <property type="entry name" value="Anticodon_1"/>
    <property type="match status" value="1"/>
</dbReference>
<dbReference type="FunFam" id="3.10.20.590:FF:000001">
    <property type="entry name" value="Leucine--tRNA ligase"/>
    <property type="match status" value="1"/>
</dbReference>
<keyword evidence="4 9" id="KW-0547">Nucleotide-binding</keyword>
<dbReference type="InterPro" id="IPR009008">
    <property type="entry name" value="Val/Leu/Ile-tRNA-synth_edit"/>
</dbReference>
<dbReference type="SUPFAM" id="SSF50677">
    <property type="entry name" value="ValRS/IleRS/LeuRS editing domain"/>
    <property type="match status" value="1"/>
</dbReference>
<dbReference type="Gene3D" id="1.10.730.10">
    <property type="entry name" value="Isoleucyl-tRNA Synthetase, Domain 1"/>
    <property type="match status" value="1"/>
</dbReference>
<name>A0A4Y8ZVP1_9SPHN</name>
<keyword evidence="7 9" id="KW-0030">Aminoacyl-tRNA synthetase</keyword>
<dbReference type="RefSeq" id="WP_135084330.1">
    <property type="nucleotide sequence ID" value="NZ_SPDV01000007.1"/>
</dbReference>